<feature type="region of interest" description="Disordered" evidence="1">
    <location>
        <begin position="39"/>
        <end position="122"/>
    </location>
</feature>
<protein>
    <submittedName>
        <fullName evidence="2">Uncharacterized protein</fullName>
    </submittedName>
</protein>
<dbReference type="EMBL" id="BDQA01000311">
    <property type="protein sequence ID" value="GBH21763.1"/>
    <property type="molecule type" value="Genomic_RNA"/>
</dbReference>
<feature type="compositionally biased region" description="Low complexity" evidence="1">
    <location>
        <begin position="92"/>
        <end position="106"/>
    </location>
</feature>
<evidence type="ECO:0000256" key="1">
    <source>
        <dbReference type="SAM" id="MobiDB-lite"/>
    </source>
</evidence>
<name>A0A2V0R909_9ZZZZ</name>
<feature type="compositionally biased region" description="Polar residues" evidence="1">
    <location>
        <begin position="1"/>
        <end position="12"/>
    </location>
</feature>
<comment type="caution">
    <text evidence="2">The sequence shown here is derived from an EMBL/GenBank/DDBJ whole genome shotgun (WGS) entry which is preliminary data.</text>
</comment>
<sequence length="550" mass="62839">MYNKQTTNTMANRKQPGFVPGIPLGNPFNPGKYDTHLTKISNRPGQNLQLRPNPVQGYKGNQPALKMAEPMGQSKTSRKTRNKSQDRDKAYTPPEFSQSSSFSTSEDFTKDGPDVGRTGLFPERRSGPIHFDYFDSMPLSVMQLEDNYTTLLYPAGDTVNNTPKMCINIGNYHRNFSVTGTAWNRHLNVIFNRYSRDIISTVRSKIVDDWTQANFYGYMENTCQLIEAFYFIDSILSYEGSSDKKDRNPVLLEMKNEFSQFNILAKHDEARRILKNCWFPDKFSSLIAWTYQNYKSGQGDQCCNYKCVPHERLTKNPNDANFQADQLVTYYDSLISNVTTVQNRNIISLLCQTFPQGRIGNLPLSCSESVYDYNHYEFFINQGIIWPASATGFGNLAGFPNNDDYNLYSSELSAEDAGCFPFVLNSTWDNVANEFTNGCFIPRPRLTLQNGSFMSQVGWSYVTNKFYAFNDVEGSDSYKWRSRNIKEYSTVLPVSDTHLMRTDDTAANPEIGVAGCNSMSKGHFQNLYFNTNDSRILVMREFLNSLFYIK</sequence>
<reference evidence="2" key="1">
    <citation type="submission" date="2017-04" db="EMBL/GenBank/DDBJ databases">
        <title>Unveiling RNA virosphere associated with marine microorganisms.</title>
        <authorList>
            <person name="Urayama S."/>
            <person name="Takaki Y."/>
            <person name="Nishi S."/>
            <person name="Yoshida Y."/>
            <person name="Deguchi S."/>
            <person name="Takai K."/>
            <person name="Nunoura T."/>
        </authorList>
    </citation>
    <scope>NUCLEOTIDE SEQUENCE</scope>
</reference>
<feature type="region of interest" description="Disordered" evidence="1">
    <location>
        <begin position="1"/>
        <end position="25"/>
    </location>
</feature>
<evidence type="ECO:0000313" key="2">
    <source>
        <dbReference type="EMBL" id="GBH21763.1"/>
    </source>
</evidence>
<feature type="compositionally biased region" description="Polar residues" evidence="1">
    <location>
        <begin position="39"/>
        <end position="50"/>
    </location>
</feature>
<proteinExistence type="predicted"/>
<accession>A0A2V0R909</accession>
<organism evidence="2">
    <name type="scientific">viral metagenome</name>
    <dbReference type="NCBI Taxonomy" id="1070528"/>
    <lineage>
        <taxon>unclassified sequences</taxon>
        <taxon>metagenomes</taxon>
        <taxon>organismal metagenomes</taxon>
    </lineage>
</organism>
<dbReference type="AlphaFoldDB" id="A0A2V0R909"/>